<dbReference type="WBParaSite" id="HDID_0000673301-mRNA-1">
    <property type="protein sequence ID" value="HDID_0000673301-mRNA-1"/>
    <property type="gene ID" value="HDID_0000673301"/>
</dbReference>
<sequence>MQGNVERRYGHSSGIITCCTMRMLVTKHPKHLRSRNTVASSKPKSVAMETNLDTYDLIPSWNLETSETQCSRQPNRYLGR</sequence>
<evidence type="ECO:0000313" key="1">
    <source>
        <dbReference type="EMBL" id="VDL59049.1"/>
    </source>
</evidence>
<dbReference type="EMBL" id="CABIJS010000068">
    <property type="protein sequence ID" value="VUZ41829.1"/>
    <property type="molecule type" value="Genomic_DNA"/>
</dbReference>
<protein>
    <submittedName>
        <fullName evidence="5">Ovule protein</fullName>
    </submittedName>
</protein>
<dbReference type="Proteomes" id="UP000274504">
    <property type="component" value="Unassembled WGS sequence"/>
</dbReference>
<accession>A0A0R3SP68</accession>
<dbReference type="AlphaFoldDB" id="A0A0R3SP68"/>
<reference evidence="5" key="1">
    <citation type="submission" date="2017-02" db="UniProtKB">
        <authorList>
            <consortium name="WormBaseParasite"/>
        </authorList>
    </citation>
    <scope>IDENTIFICATION</scope>
</reference>
<proteinExistence type="predicted"/>
<reference evidence="1 3" key="2">
    <citation type="submission" date="2018-11" db="EMBL/GenBank/DDBJ databases">
        <authorList>
            <consortium name="Pathogen Informatics"/>
        </authorList>
    </citation>
    <scope>NUCLEOTIDE SEQUENCE [LARGE SCALE GENOMIC DNA]</scope>
</reference>
<evidence type="ECO:0000313" key="2">
    <source>
        <dbReference type="EMBL" id="VUZ41829.1"/>
    </source>
</evidence>
<gene>
    <name evidence="1" type="ORF">HDID_LOCUS6731</name>
    <name evidence="2" type="ORF">WMSIL1_LOCUS2593</name>
</gene>
<dbReference type="EMBL" id="UYSG01007151">
    <property type="protein sequence ID" value="VDL59049.1"/>
    <property type="molecule type" value="Genomic_DNA"/>
</dbReference>
<name>A0A0R3SP68_HYMDI</name>
<reference evidence="2 4" key="3">
    <citation type="submission" date="2019-07" db="EMBL/GenBank/DDBJ databases">
        <authorList>
            <person name="Jastrzebski P J."/>
            <person name="Paukszto L."/>
            <person name="Jastrzebski P J."/>
        </authorList>
    </citation>
    <scope>NUCLEOTIDE SEQUENCE [LARGE SCALE GENOMIC DNA]</scope>
    <source>
        <strain evidence="2 4">WMS-il1</strain>
    </source>
</reference>
<evidence type="ECO:0000313" key="5">
    <source>
        <dbReference type="WBParaSite" id="HDID_0000673301-mRNA-1"/>
    </source>
</evidence>
<evidence type="ECO:0000313" key="4">
    <source>
        <dbReference type="Proteomes" id="UP000321570"/>
    </source>
</evidence>
<evidence type="ECO:0000313" key="3">
    <source>
        <dbReference type="Proteomes" id="UP000274504"/>
    </source>
</evidence>
<dbReference type="Proteomes" id="UP000321570">
    <property type="component" value="Unassembled WGS sequence"/>
</dbReference>
<organism evidence="5">
    <name type="scientific">Hymenolepis diminuta</name>
    <name type="common">Rat tapeworm</name>
    <dbReference type="NCBI Taxonomy" id="6216"/>
    <lineage>
        <taxon>Eukaryota</taxon>
        <taxon>Metazoa</taxon>
        <taxon>Spiralia</taxon>
        <taxon>Lophotrochozoa</taxon>
        <taxon>Platyhelminthes</taxon>
        <taxon>Cestoda</taxon>
        <taxon>Eucestoda</taxon>
        <taxon>Cyclophyllidea</taxon>
        <taxon>Hymenolepididae</taxon>
        <taxon>Hymenolepis</taxon>
    </lineage>
</organism>
<keyword evidence="4" id="KW-1185">Reference proteome</keyword>